<organism evidence="2 3">
    <name type="scientific">Brachionus plicatilis</name>
    <name type="common">Marine rotifer</name>
    <name type="synonym">Brachionus muelleri</name>
    <dbReference type="NCBI Taxonomy" id="10195"/>
    <lineage>
        <taxon>Eukaryota</taxon>
        <taxon>Metazoa</taxon>
        <taxon>Spiralia</taxon>
        <taxon>Gnathifera</taxon>
        <taxon>Rotifera</taxon>
        <taxon>Eurotatoria</taxon>
        <taxon>Monogononta</taxon>
        <taxon>Pseudotrocha</taxon>
        <taxon>Ploima</taxon>
        <taxon>Brachionidae</taxon>
        <taxon>Brachionus</taxon>
    </lineage>
</organism>
<accession>A0A3M7QX37</accession>
<evidence type="ECO:0000313" key="3">
    <source>
        <dbReference type="Proteomes" id="UP000276133"/>
    </source>
</evidence>
<name>A0A3M7QX37_BRAPC</name>
<gene>
    <name evidence="2" type="ORF">BpHYR1_029665</name>
</gene>
<feature type="region of interest" description="Disordered" evidence="1">
    <location>
        <begin position="270"/>
        <end position="290"/>
    </location>
</feature>
<dbReference type="EMBL" id="REGN01004839">
    <property type="protein sequence ID" value="RNA15947.1"/>
    <property type="molecule type" value="Genomic_DNA"/>
</dbReference>
<dbReference type="STRING" id="10195.A0A3M7QX37"/>
<evidence type="ECO:0000256" key="1">
    <source>
        <dbReference type="SAM" id="MobiDB-lite"/>
    </source>
</evidence>
<dbReference type="OrthoDB" id="5406014at2759"/>
<sequence length="452" mass="52168">MSERIIDAILNSQYSKLLLFMRHSYNFKIKSKIDNQNILMISLNIKEPRRRFKMLRFLLKQNLVHILDQDNNGHDIFFLCVIKQLEAELDYLIKNYITELNLSRTDLMGKTLLHHAVINNNLSILRLILSTFAKYKINVDIPDKINKITPYLLACRLNYTQAAQMIVEIGNASKNQADQASFFDAEQWKKEGQVEILKNYLKINEREINNAKLNGKLRMFRQLKDLSHNLDHEMENNPQILPAIAQVLNDHRVNSEQKINNKSTQFTTLKNSTCDQNKKSNLSRSKTSSLSSATSSSLSYYLNSPCFSRSGFALKPELNCLLELTGSSDRVDQYVNSKSETEIQSEINSSFMNKTSKKDQNNLKFHHFGNHLNHMTRSVNLSDLFNMASAQNTESYRKTVKYAPEEPILNVRRNSKVKQKPKCVSTFKLITIDEEAKSAPSMRRLSKVKMTT</sequence>
<reference evidence="2 3" key="1">
    <citation type="journal article" date="2018" name="Sci. Rep.">
        <title>Genomic signatures of local adaptation to the degree of environmental predictability in rotifers.</title>
        <authorList>
            <person name="Franch-Gras L."/>
            <person name="Hahn C."/>
            <person name="Garcia-Roger E.M."/>
            <person name="Carmona M.J."/>
            <person name="Serra M."/>
            <person name="Gomez A."/>
        </authorList>
    </citation>
    <scope>NUCLEOTIDE SEQUENCE [LARGE SCALE GENOMIC DNA]</scope>
    <source>
        <strain evidence="2">HYR1</strain>
    </source>
</reference>
<proteinExistence type="predicted"/>
<dbReference type="AlphaFoldDB" id="A0A3M7QX37"/>
<feature type="compositionally biased region" description="Low complexity" evidence="1">
    <location>
        <begin position="279"/>
        <end position="290"/>
    </location>
</feature>
<dbReference type="Pfam" id="PF13606">
    <property type="entry name" value="Ank_3"/>
    <property type="match status" value="1"/>
</dbReference>
<dbReference type="SUPFAM" id="SSF48403">
    <property type="entry name" value="Ankyrin repeat"/>
    <property type="match status" value="1"/>
</dbReference>
<comment type="caution">
    <text evidence="2">The sequence shown here is derived from an EMBL/GenBank/DDBJ whole genome shotgun (WGS) entry which is preliminary data.</text>
</comment>
<protein>
    <submittedName>
        <fullName evidence="2">ZDHHC-type palmitoyltransferase 6</fullName>
    </submittedName>
</protein>
<keyword evidence="3" id="KW-1185">Reference proteome</keyword>
<dbReference type="SMART" id="SM00248">
    <property type="entry name" value="ANK"/>
    <property type="match status" value="3"/>
</dbReference>
<dbReference type="InterPro" id="IPR002110">
    <property type="entry name" value="Ankyrin_rpt"/>
</dbReference>
<dbReference type="InterPro" id="IPR036770">
    <property type="entry name" value="Ankyrin_rpt-contain_sf"/>
</dbReference>
<evidence type="ECO:0000313" key="2">
    <source>
        <dbReference type="EMBL" id="RNA15947.1"/>
    </source>
</evidence>
<keyword evidence="2" id="KW-0808">Transferase</keyword>
<dbReference type="Gene3D" id="1.25.40.20">
    <property type="entry name" value="Ankyrin repeat-containing domain"/>
    <property type="match status" value="1"/>
</dbReference>
<dbReference type="Proteomes" id="UP000276133">
    <property type="component" value="Unassembled WGS sequence"/>
</dbReference>
<dbReference type="GO" id="GO:0016740">
    <property type="term" value="F:transferase activity"/>
    <property type="evidence" value="ECO:0007669"/>
    <property type="project" value="UniProtKB-KW"/>
</dbReference>